<dbReference type="InterPro" id="IPR038078">
    <property type="entry name" value="PhoU-like_sf"/>
</dbReference>
<evidence type="ECO:0000313" key="2">
    <source>
        <dbReference type="EMBL" id="GAA3568864.1"/>
    </source>
</evidence>
<gene>
    <name evidence="2" type="ORF">GCM10022197_26410</name>
</gene>
<dbReference type="Pfam" id="PF01865">
    <property type="entry name" value="PhoU_div"/>
    <property type="match status" value="1"/>
</dbReference>
<keyword evidence="3" id="KW-1185">Reference proteome</keyword>
<dbReference type="InterPro" id="IPR052912">
    <property type="entry name" value="UPF0111_domain"/>
</dbReference>
<organism evidence="2 3">
    <name type="scientific">Microlunatus spumicola</name>
    <dbReference type="NCBI Taxonomy" id="81499"/>
    <lineage>
        <taxon>Bacteria</taxon>
        <taxon>Bacillati</taxon>
        <taxon>Actinomycetota</taxon>
        <taxon>Actinomycetes</taxon>
        <taxon>Propionibacteriales</taxon>
        <taxon>Propionibacteriaceae</taxon>
        <taxon>Microlunatus</taxon>
    </lineage>
</organism>
<evidence type="ECO:0000313" key="3">
    <source>
        <dbReference type="Proteomes" id="UP001500767"/>
    </source>
</evidence>
<proteinExistence type="inferred from homology"/>
<dbReference type="PANTHER" id="PTHR37298">
    <property type="entry name" value="UPF0111 PROTEIN YKAA"/>
    <property type="match status" value="1"/>
</dbReference>
<dbReference type="Proteomes" id="UP001500767">
    <property type="component" value="Unassembled WGS sequence"/>
</dbReference>
<comment type="caution">
    <text evidence="2">The sequence shown here is derived from an EMBL/GenBank/DDBJ whole genome shotgun (WGS) entry which is preliminary data.</text>
</comment>
<accession>A0ABP6XL61</accession>
<sequence length="204" mass="22360">MRLTPRNTQFFDLFRTAAEHVLDATHVMAALVAAEPPARAPLVARMVELEHAGDTCVHEVMKALNTSFITPFDREDIALLAARLDDVLDELEEAAQLTQLYRIGSLPDGVHQQVALLERAAELTVPAMQGLASLDGLTDFWVGVNGLENEADEVYRTALARLFDTETDAIALLKVKEVLDRLEEAADAFEHLANVVQSVAAKES</sequence>
<comment type="similarity">
    <text evidence="1">Belongs to the UPF0111 family.</text>
</comment>
<evidence type="ECO:0000256" key="1">
    <source>
        <dbReference type="ARBA" id="ARBA00008591"/>
    </source>
</evidence>
<dbReference type="RefSeq" id="WP_204913122.1">
    <property type="nucleotide sequence ID" value="NZ_BAAAYR010000004.1"/>
</dbReference>
<dbReference type="EMBL" id="BAAAYR010000004">
    <property type="protein sequence ID" value="GAA3568864.1"/>
    <property type="molecule type" value="Genomic_DNA"/>
</dbReference>
<name>A0ABP6XL61_9ACTN</name>
<dbReference type="PANTHER" id="PTHR37298:SF1">
    <property type="entry name" value="UPF0111 PROTEIN YKAA"/>
    <property type="match status" value="1"/>
</dbReference>
<dbReference type="Gene3D" id="1.20.58.220">
    <property type="entry name" value="Phosphate transport system protein phou homolog 2, domain 2"/>
    <property type="match status" value="1"/>
</dbReference>
<protein>
    <submittedName>
        <fullName evidence="2">DUF47 family protein</fullName>
    </submittedName>
</protein>
<dbReference type="InterPro" id="IPR018445">
    <property type="entry name" value="Put_Phosphate_transp_reg"/>
</dbReference>
<reference evidence="3" key="1">
    <citation type="journal article" date="2019" name="Int. J. Syst. Evol. Microbiol.">
        <title>The Global Catalogue of Microorganisms (GCM) 10K type strain sequencing project: providing services to taxonomists for standard genome sequencing and annotation.</title>
        <authorList>
            <consortium name="The Broad Institute Genomics Platform"/>
            <consortium name="The Broad Institute Genome Sequencing Center for Infectious Disease"/>
            <person name="Wu L."/>
            <person name="Ma J."/>
        </authorList>
    </citation>
    <scope>NUCLEOTIDE SEQUENCE [LARGE SCALE GENOMIC DNA]</scope>
    <source>
        <strain evidence="3">JCM 16540</strain>
    </source>
</reference>